<proteinExistence type="predicted"/>
<name>A0ABW5V3F4_9MICO</name>
<evidence type="ECO:0000313" key="2">
    <source>
        <dbReference type="EMBL" id="MFD2759130.1"/>
    </source>
</evidence>
<protein>
    <submittedName>
        <fullName evidence="2">Uncharacterized protein</fullName>
    </submittedName>
</protein>
<evidence type="ECO:0000313" key="3">
    <source>
        <dbReference type="Proteomes" id="UP001597492"/>
    </source>
</evidence>
<dbReference type="Proteomes" id="UP001597492">
    <property type="component" value="Unassembled WGS sequence"/>
</dbReference>
<comment type="caution">
    <text evidence="2">The sequence shown here is derived from an EMBL/GenBank/DDBJ whole genome shotgun (WGS) entry which is preliminary data.</text>
</comment>
<sequence length="66" mass="7032">MVDLDGVPLGEHAAALQRELEQLKRALDDPNTPLDFEAEQPADGSNDAEPPTDAEPLTDAEHAPDA</sequence>
<dbReference type="EMBL" id="JBHUNE010000008">
    <property type="protein sequence ID" value="MFD2759130.1"/>
    <property type="molecule type" value="Genomic_DNA"/>
</dbReference>
<organism evidence="2 3">
    <name type="scientific">Gulosibacter faecalis</name>
    <dbReference type="NCBI Taxonomy" id="272240"/>
    <lineage>
        <taxon>Bacteria</taxon>
        <taxon>Bacillati</taxon>
        <taxon>Actinomycetota</taxon>
        <taxon>Actinomycetes</taxon>
        <taxon>Micrococcales</taxon>
        <taxon>Microbacteriaceae</taxon>
        <taxon>Gulosibacter</taxon>
    </lineage>
</organism>
<reference evidence="3" key="1">
    <citation type="journal article" date="2019" name="Int. J. Syst. Evol. Microbiol.">
        <title>The Global Catalogue of Microorganisms (GCM) 10K type strain sequencing project: providing services to taxonomists for standard genome sequencing and annotation.</title>
        <authorList>
            <consortium name="The Broad Institute Genomics Platform"/>
            <consortium name="The Broad Institute Genome Sequencing Center for Infectious Disease"/>
            <person name="Wu L."/>
            <person name="Ma J."/>
        </authorList>
    </citation>
    <scope>NUCLEOTIDE SEQUENCE [LARGE SCALE GENOMIC DNA]</scope>
    <source>
        <strain evidence="3">TISTR 1514</strain>
    </source>
</reference>
<evidence type="ECO:0000256" key="1">
    <source>
        <dbReference type="SAM" id="MobiDB-lite"/>
    </source>
</evidence>
<gene>
    <name evidence="2" type="ORF">ACFSW7_12165</name>
</gene>
<keyword evidence="3" id="KW-1185">Reference proteome</keyword>
<dbReference type="RefSeq" id="WP_019617285.1">
    <property type="nucleotide sequence ID" value="NZ_JBHUNE010000008.1"/>
</dbReference>
<feature type="region of interest" description="Disordered" evidence="1">
    <location>
        <begin position="26"/>
        <end position="66"/>
    </location>
</feature>
<accession>A0ABW5V3F4</accession>